<organism evidence="2 3">
    <name type="scientific">Paraconexibacter antarcticus</name>
    <dbReference type="NCBI Taxonomy" id="2949664"/>
    <lineage>
        <taxon>Bacteria</taxon>
        <taxon>Bacillati</taxon>
        <taxon>Actinomycetota</taxon>
        <taxon>Thermoleophilia</taxon>
        <taxon>Solirubrobacterales</taxon>
        <taxon>Paraconexibacteraceae</taxon>
        <taxon>Paraconexibacter</taxon>
    </lineage>
</organism>
<dbReference type="Proteomes" id="UP001056035">
    <property type="component" value="Chromosome"/>
</dbReference>
<evidence type="ECO:0000256" key="1">
    <source>
        <dbReference type="SAM" id="MobiDB-lite"/>
    </source>
</evidence>
<protein>
    <submittedName>
        <fullName evidence="2">Ankyrin repeat domain-containing protein</fullName>
    </submittedName>
</protein>
<sequence length="99" mass="9957">MARGASDPSSRASGRTPPARDISEQAMPLMGAASNGDADVAQALITAGADLPRRLPESELGRPDAAAGGWRPCLLPISSVAAPPPLTRARPATGASSSR</sequence>
<name>A0ABY5E1Y6_9ACTN</name>
<feature type="region of interest" description="Disordered" evidence="1">
    <location>
        <begin position="1"/>
        <end position="24"/>
    </location>
</feature>
<evidence type="ECO:0000313" key="3">
    <source>
        <dbReference type="Proteomes" id="UP001056035"/>
    </source>
</evidence>
<keyword evidence="3" id="KW-1185">Reference proteome</keyword>
<dbReference type="RefSeq" id="WP_254573504.1">
    <property type="nucleotide sequence ID" value="NZ_CP098502.1"/>
</dbReference>
<feature type="region of interest" description="Disordered" evidence="1">
    <location>
        <begin position="76"/>
        <end position="99"/>
    </location>
</feature>
<dbReference type="EMBL" id="CP098502">
    <property type="protein sequence ID" value="UTI66849.1"/>
    <property type="molecule type" value="Genomic_DNA"/>
</dbReference>
<evidence type="ECO:0000313" key="2">
    <source>
        <dbReference type="EMBL" id="UTI66849.1"/>
    </source>
</evidence>
<gene>
    <name evidence="2" type="ORF">NBH00_11715</name>
</gene>
<proteinExistence type="predicted"/>
<reference evidence="2 3" key="1">
    <citation type="submission" date="2022-06" db="EMBL/GenBank/DDBJ databases">
        <title>Paraconexibacter antarcticus.</title>
        <authorList>
            <person name="Kim C.S."/>
        </authorList>
    </citation>
    <scope>NUCLEOTIDE SEQUENCE [LARGE SCALE GENOMIC DNA]</scope>
    <source>
        <strain evidence="2 3">02-257</strain>
    </source>
</reference>
<accession>A0ABY5E1Y6</accession>